<keyword evidence="1" id="KW-0812">Transmembrane</keyword>
<comment type="caution">
    <text evidence="2">The sequence shown here is derived from an EMBL/GenBank/DDBJ whole genome shotgun (WGS) entry which is preliminary data.</text>
</comment>
<keyword evidence="3" id="KW-1185">Reference proteome</keyword>
<gene>
    <name evidence="2" type="ORF">ACFS7Y_17090</name>
</gene>
<evidence type="ECO:0000313" key="3">
    <source>
        <dbReference type="Proteomes" id="UP001597525"/>
    </source>
</evidence>
<evidence type="ECO:0000256" key="1">
    <source>
        <dbReference type="SAM" id="Phobius"/>
    </source>
</evidence>
<feature type="transmembrane region" description="Helical" evidence="1">
    <location>
        <begin position="20"/>
        <end position="38"/>
    </location>
</feature>
<feature type="transmembrane region" description="Helical" evidence="1">
    <location>
        <begin position="222"/>
        <end position="239"/>
    </location>
</feature>
<evidence type="ECO:0000313" key="2">
    <source>
        <dbReference type="EMBL" id="MFD2969112.1"/>
    </source>
</evidence>
<accession>A0ABW6BHY8</accession>
<feature type="transmembrane region" description="Helical" evidence="1">
    <location>
        <begin position="90"/>
        <end position="108"/>
    </location>
</feature>
<feature type="transmembrane region" description="Helical" evidence="1">
    <location>
        <begin position="66"/>
        <end position="84"/>
    </location>
</feature>
<feature type="transmembrane region" description="Helical" evidence="1">
    <location>
        <begin position="245"/>
        <end position="265"/>
    </location>
</feature>
<keyword evidence="1" id="KW-1133">Transmembrane helix</keyword>
<proteinExistence type="predicted"/>
<sequence length="269" mass="30436">MEPSQYIRFQRKNFGKSGSLATLFFCSVLFLLGVVGIVVDWKSGGTAAILVVLLYLLQRGHSTKRLLWLVGLAVFALYLISCVLPVDLLIAFVTALFLPFGFFLRSALKAYRAIHTVDVFYWDNKQLHCLVMLNDSDYKGYALNPEAYRKTYRSDQVTAVKVLKNNLLISVGDLLIRPLELTKDEVASVLDFVQRQFPQLLSQEAVLEAKIDEENRRYKQKIIPMVPIVLVAVLIYFFADNGRNQPLTYAGLALMLALPVVITILSRKK</sequence>
<protein>
    <submittedName>
        <fullName evidence="2">Uncharacterized protein</fullName>
    </submittedName>
</protein>
<feature type="transmembrane region" description="Helical" evidence="1">
    <location>
        <begin position="44"/>
        <end position="59"/>
    </location>
</feature>
<organism evidence="2 3">
    <name type="scientific">Sphingobacterium bambusae</name>
    <dbReference type="NCBI Taxonomy" id="662858"/>
    <lineage>
        <taxon>Bacteria</taxon>
        <taxon>Pseudomonadati</taxon>
        <taxon>Bacteroidota</taxon>
        <taxon>Sphingobacteriia</taxon>
        <taxon>Sphingobacteriales</taxon>
        <taxon>Sphingobacteriaceae</taxon>
        <taxon>Sphingobacterium</taxon>
    </lineage>
</organism>
<dbReference type="EMBL" id="JBHUPB010000011">
    <property type="protein sequence ID" value="MFD2969112.1"/>
    <property type="molecule type" value="Genomic_DNA"/>
</dbReference>
<name>A0ABW6BHY8_9SPHI</name>
<reference evidence="3" key="1">
    <citation type="journal article" date="2019" name="Int. J. Syst. Evol. Microbiol.">
        <title>The Global Catalogue of Microorganisms (GCM) 10K type strain sequencing project: providing services to taxonomists for standard genome sequencing and annotation.</title>
        <authorList>
            <consortium name="The Broad Institute Genomics Platform"/>
            <consortium name="The Broad Institute Genome Sequencing Center for Infectious Disease"/>
            <person name="Wu L."/>
            <person name="Ma J."/>
        </authorList>
    </citation>
    <scope>NUCLEOTIDE SEQUENCE [LARGE SCALE GENOMIC DNA]</scope>
    <source>
        <strain evidence="3">KCTC 22814</strain>
    </source>
</reference>
<dbReference type="RefSeq" id="WP_320184601.1">
    <property type="nucleotide sequence ID" value="NZ_CP138332.1"/>
</dbReference>
<keyword evidence="1" id="KW-0472">Membrane</keyword>
<dbReference type="Proteomes" id="UP001597525">
    <property type="component" value="Unassembled WGS sequence"/>
</dbReference>